<reference evidence="2" key="1">
    <citation type="submission" date="2019-04" db="EMBL/GenBank/DDBJ databases">
        <authorList>
            <consortium name="Science for Life Laboratories"/>
        </authorList>
    </citation>
    <scope>NUCLEOTIDE SEQUENCE</scope>
    <source>
        <strain evidence="2">MBLW1</strain>
    </source>
</reference>
<evidence type="ECO:0000313" key="2">
    <source>
        <dbReference type="EMBL" id="VIP03191.1"/>
    </source>
</evidence>
<dbReference type="InParanoid" id="A0A6C2YPG5"/>
<evidence type="ECO:0000256" key="1">
    <source>
        <dbReference type="SAM" id="MobiDB-lite"/>
    </source>
</evidence>
<organism evidence="2">
    <name type="scientific">Tuwongella immobilis</name>
    <dbReference type="NCBI Taxonomy" id="692036"/>
    <lineage>
        <taxon>Bacteria</taxon>
        <taxon>Pseudomonadati</taxon>
        <taxon>Planctomycetota</taxon>
        <taxon>Planctomycetia</taxon>
        <taxon>Gemmatales</taxon>
        <taxon>Gemmataceae</taxon>
        <taxon>Tuwongella</taxon>
    </lineage>
</organism>
<name>A0A6C2YPG5_9BACT</name>
<sequence length="113" mass="12034">MRIPFGKRGMLLTLTGLVVFGMMPQSAFGFFWPGWPGSGIRSRQPLVTTPPGAPLSPPGNILPPEEEEPPGQPELPVEEPPPVVPEPATILVALTGLGCLAAWKKRKSAQVSE</sequence>
<dbReference type="EMBL" id="LR586016">
    <property type="protein sequence ID" value="VIP03191.1"/>
    <property type="molecule type" value="Genomic_DNA"/>
</dbReference>
<dbReference type="RefSeq" id="WP_162658281.1">
    <property type="nucleotide sequence ID" value="NZ_LR593887.1"/>
</dbReference>
<feature type="compositionally biased region" description="Pro residues" evidence="1">
    <location>
        <begin position="70"/>
        <end position="82"/>
    </location>
</feature>
<feature type="compositionally biased region" description="Pro residues" evidence="1">
    <location>
        <begin position="51"/>
        <end position="61"/>
    </location>
</feature>
<evidence type="ECO:0008006" key="4">
    <source>
        <dbReference type="Google" id="ProtNLM"/>
    </source>
</evidence>
<dbReference type="AlphaFoldDB" id="A0A6C2YPG5"/>
<dbReference type="Proteomes" id="UP000464378">
    <property type="component" value="Chromosome"/>
</dbReference>
<keyword evidence="3" id="KW-1185">Reference proteome</keyword>
<dbReference type="EMBL" id="LR593887">
    <property type="protein sequence ID" value="VTS03660.1"/>
    <property type="molecule type" value="Genomic_DNA"/>
</dbReference>
<feature type="region of interest" description="Disordered" evidence="1">
    <location>
        <begin position="41"/>
        <end position="82"/>
    </location>
</feature>
<evidence type="ECO:0000313" key="3">
    <source>
        <dbReference type="Proteomes" id="UP000464378"/>
    </source>
</evidence>
<dbReference type="KEGG" id="tim:GMBLW1_07690"/>
<protein>
    <recommendedName>
        <fullName evidence="4">PEP-CTERM protein-sorting domain-containing protein</fullName>
    </recommendedName>
</protein>
<proteinExistence type="predicted"/>
<gene>
    <name evidence="2" type="ORF">GMBLW1_07690</name>
</gene>
<accession>A0A6C2YPG5</accession>